<dbReference type="Proteomes" id="UP000586042">
    <property type="component" value="Unassembled WGS sequence"/>
</dbReference>
<dbReference type="EMBL" id="JABWGN010000012">
    <property type="protein sequence ID" value="NUW35812.1"/>
    <property type="molecule type" value="Genomic_DNA"/>
</dbReference>
<dbReference type="InterPro" id="IPR029058">
    <property type="entry name" value="AB_hydrolase_fold"/>
</dbReference>
<evidence type="ECO:0000313" key="1">
    <source>
        <dbReference type="EMBL" id="NUW35812.1"/>
    </source>
</evidence>
<keyword evidence="2" id="KW-1185">Reference proteome</keyword>
<accession>A0A7Y6ICR9</accession>
<keyword evidence="1" id="KW-0378">Hydrolase</keyword>
<sequence length="238" mass="25071">MRFTTLTSTDGVTERSFTLGEIPGVLWTPDDAEPRALVLLGHGGGQHKQAPGVVARAVRLAAECGFAAAAIDAPAHGGRPRSAEHDRIITEMRARMAGAGDPIPLLAELHTLLAAQTVPEWRSVLDALGDLGPVGYWGVSLGCALGIPLVAAEPRIRAAVLGLSGTSLASAEAASRVTVPVRFLMQWDDERVPREDALALFDALASGEKTLHANPGKHEDVPAFEADDAVRFLARRLG</sequence>
<dbReference type="RefSeq" id="WP_175593238.1">
    <property type="nucleotide sequence ID" value="NZ_JABWGN010000012.1"/>
</dbReference>
<dbReference type="SUPFAM" id="SSF53474">
    <property type="entry name" value="alpha/beta-Hydrolases"/>
    <property type="match status" value="1"/>
</dbReference>
<organism evidence="1 2">
    <name type="scientific">Nonomuraea montanisoli</name>
    <dbReference type="NCBI Taxonomy" id="2741721"/>
    <lineage>
        <taxon>Bacteria</taxon>
        <taxon>Bacillati</taxon>
        <taxon>Actinomycetota</taxon>
        <taxon>Actinomycetes</taxon>
        <taxon>Streptosporangiales</taxon>
        <taxon>Streptosporangiaceae</taxon>
        <taxon>Nonomuraea</taxon>
    </lineage>
</organism>
<dbReference type="AlphaFoldDB" id="A0A7Y6ICR9"/>
<proteinExistence type="predicted"/>
<name>A0A7Y6ICR9_9ACTN</name>
<dbReference type="Gene3D" id="3.40.50.1820">
    <property type="entry name" value="alpha/beta hydrolase"/>
    <property type="match status" value="1"/>
</dbReference>
<comment type="caution">
    <text evidence="1">The sequence shown here is derived from an EMBL/GenBank/DDBJ whole genome shotgun (WGS) entry which is preliminary data.</text>
</comment>
<evidence type="ECO:0000313" key="2">
    <source>
        <dbReference type="Proteomes" id="UP000586042"/>
    </source>
</evidence>
<gene>
    <name evidence="1" type="ORF">HTZ77_30980</name>
</gene>
<dbReference type="GO" id="GO:0016787">
    <property type="term" value="F:hydrolase activity"/>
    <property type="evidence" value="ECO:0007669"/>
    <property type="project" value="UniProtKB-KW"/>
</dbReference>
<reference evidence="1 2" key="1">
    <citation type="submission" date="2020-06" db="EMBL/GenBank/DDBJ databases">
        <title>Nonomuraea sp. SMC257, a novel actinomycete isolated from soil.</title>
        <authorList>
            <person name="Chanama M."/>
        </authorList>
    </citation>
    <scope>NUCLEOTIDE SEQUENCE [LARGE SCALE GENOMIC DNA]</scope>
    <source>
        <strain evidence="1 2">SMC257</strain>
    </source>
</reference>
<protein>
    <submittedName>
        <fullName evidence="1">Alpha/beta hydrolase</fullName>
    </submittedName>
</protein>